<dbReference type="Proteomes" id="UP000887540">
    <property type="component" value="Unplaced"/>
</dbReference>
<dbReference type="AlphaFoldDB" id="A0A914DT36"/>
<name>A0A914DT36_9BILA</name>
<evidence type="ECO:0000313" key="1">
    <source>
        <dbReference type="Proteomes" id="UP000887540"/>
    </source>
</evidence>
<accession>A0A914DT36</accession>
<proteinExistence type="predicted"/>
<sequence length="75" mass="8904">MSSNEYALSDNERRAIIVALGKLMKQHMPSYNIIYKFRTRCKGLSTIHEEDEHYWHIESQNCYCLNMKLCSTCKK</sequence>
<reference evidence="2" key="1">
    <citation type="submission" date="2022-11" db="UniProtKB">
        <authorList>
            <consortium name="WormBaseParasite"/>
        </authorList>
    </citation>
    <scope>IDENTIFICATION</scope>
</reference>
<organism evidence="1 2">
    <name type="scientific">Acrobeloides nanus</name>
    <dbReference type="NCBI Taxonomy" id="290746"/>
    <lineage>
        <taxon>Eukaryota</taxon>
        <taxon>Metazoa</taxon>
        <taxon>Ecdysozoa</taxon>
        <taxon>Nematoda</taxon>
        <taxon>Chromadorea</taxon>
        <taxon>Rhabditida</taxon>
        <taxon>Tylenchina</taxon>
        <taxon>Cephalobomorpha</taxon>
        <taxon>Cephaloboidea</taxon>
        <taxon>Cephalobidae</taxon>
        <taxon>Acrobeloides</taxon>
    </lineage>
</organism>
<protein>
    <submittedName>
        <fullName evidence="2">Uncharacterized protein</fullName>
    </submittedName>
</protein>
<dbReference type="WBParaSite" id="ACRNAN_scaffold3969.g8862.t1">
    <property type="protein sequence ID" value="ACRNAN_scaffold3969.g8862.t1"/>
    <property type="gene ID" value="ACRNAN_scaffold3969.g8862"/>
</dbReference>
<keyword evidence="1" id="KW-1185">Reference proteome</keyword>
<evidence type="ECO:0000313" key="2">
    <source>
        <dbReference type="WBParaSite" id="ACRNAN_scaffold3969.g8862.t1"/>
    </source>
</evidence>